<organism evidence="1 2">
    <name type="scientific">Streptomyces nymphaeiformis</name>
    <dbReference type="NCBI Taxonomy" id="2663842"/>
    <lineage>
        <taxon>Bacteria</taxon>
        <taxon>Bacillati</taxon>
        <taxon>Actinomycetota</taxon>
        <taxon>Actinomycetes</taxon>
        <taxon>Kitasatosporales</taxon>
        <taxon>Streptomycetaceae</taxon>
        <taxon>Streptomyces</taxon>
    </lineage>
</organism>
<reference evidence="1 2" key="1">
    <citation type="submission" date="2020-08" db="EMBL/GenBank/DDBJ databases">
        <title>Genomic Encyclopedia of Type Strains, Phase III (KMG-III): the genomes of soil and plant-associated and newly described type strains.</title>
        <authorList>
            <person name="Whitman W."/>
        </authorList>
    </citation>
    <scope>NUCLEOTIDE SEQUENCE [LARGE SCALE GENOMIC DNA]</scope>
    <source>
        <strain evidence="1 2">SFB5A</strain>
    </source>
</reference>
<comment type="caution">
    <text evidence="1">The sequence shown here is derived from an EMBL/GenBank/DDBJ whole genome shotgun (WGS) entry which is preliminary data.</text>
</comment>
<evidence type="ECO:0000313" key="1">
    <source>
        <dbReference type="EMBL" id="MBB4984977.1"/>
    </source>
</evidence>
<dbReference type="Proteomes" id="UP000582643">
    <property type="component" value="Unassembled WGS sequence"/>
</dbReference>
<dbReference type="AlphaFoldDB" id="A0A7W7XEC2"/>
<protein>
    <submittedName>
        <fullName evidence="1">Uncharacterized protein</fullName>
    </submittedName>
</protein>
<evidence type="ECO:0000313" key="2">
    <source>
        <dbReference type="Proteomes" id="UP000582643"/>
    </source>
</evidence>
<name>A0A7W7XEC2_9ACTN</name>
<sequence>MAKQQTTGTYATGVCTYGVTQARGSGCIKPAGHDSAHLVTEGDVDDEYCGAEYDAFACELEPGHLGAHLDGTFGWAYEPEAAPTSAV</sequence>
<gene>
    <name evidence="1" type="ORF">GGE06_005927</name>
</gene>
<dbReference type="EMBL" id="JACHJY010000009">
    <property type="protein sequence ID" value="MBB4984977.1"/>
    <property type="molecule type" value="Genomic_DNA"/>
</dbReference>
<keyword evidence="2" id="KW-1185">Reference proteome</keyword>
<proteinExistence type="predicted"/>
<dbReference type="RefSeq" id="WP_184932207.1">
    <property type="nucleotide sequence ID" value="NZ_JACHJY010000009.1"/>
</dbReference>
<accession>A0A7W7XEC2</accession>